<dbReference type="InterPro" id="IPR050309">
    <property type="entry name" value="Type-B_Carboxylest/Lipase"/>
</dbReference>
<dbReference type="Pfam" id="PF00135">
    <property type="entry name" value="COesterase"/>
    <property type="match status" value="2"/>
</dbReference>
<evidence type="ECO:0000256" key="3">
    <source>
        <dbReference type="RuleBase" id="RU361235"/>
    </source>
</evidence>
<dbReference type="PATRIC" id="fig|1278073.3.peg.555"/>
<dbReference type="PROSITE" id="PS00122">
    <property type="entry name" value="CARBOXYLESTERASE_B_1"/>
    <property type="match status" value="1"/>
</dbReference>
<keyword evidence="2 3" id="KW-0378">Hydrolase</keyword>
<evidence type="ECO:0000256" key="1">
    <source>
        <dbReference type="ARBA" id="ARBA00005964"/>
    </source>
</evidence>
<proteinExistence type="inferred from homology"/>
<evidence type="ECO:0000256" key="2">
    <source>
        <dbReference type="ARBA" id="ARBA00022801"/>
    </source>
</evidence>
<protein>
    <recommendedName>
        <fullName evidence="3">Carboxylic ester hydrolase</fullName>
        <ecNumber evidence="3">3.1.1.-</ecNumber>
    </recommendedName>
</protein>
<accession>L7TZE9</accession>
<dbReference type="STRING" id="1278073.MYSTI_00536"/>
<organism evidence="5 6">
    <name type="scientific">Myxococcus stipitatus (strain DSM 14675 / JCM 12634 / Mx s8)</name>
    <dbReference type="NCBI Taxonomy" id="1278073"/>
    <lineage>
        <taxon>Bacteria</taxon>
        <taxon>Pseudomonadati</taxon>
        <taxon>Myxococcota</taxon>
        <taxon>Myxococcia</taxon>
        <taxon>Myxococcales</taxon>
        <taxon>Cystobacterineae</taxon>
        <taxon>Myxococcaceae</taxon>
        <taxon>Myxococcus</taxon>
    </lineage>
</organism>
<comment type="similarity">
    <text evidence="1 3">Belongs to the type-B carboxylesterase/lipase family.</text>
</comment>
<dbReference type="AlphaFoldDB" id="L7TZE9"/>
<gene>
    <name evidence="5" type="ordered locus">MYSTI_00536</name>
</gene>
<feature type="domain" description="Carboxylesterase type B" evidence="4">
    <location>
        <begin position="354"/>
        <end position="478"/>
    </location>
</feature>
<keyword evidence="6" id="KW-1185">Reference proteome</keyword>
<dbReference type="Proteomes" id="UP000011131">
    <property type="component" value="Chromosome"/>
</dbReference>
<feature type="domain" description="Carboxylesterase type B" evidence="4">
    <location>
        <begin position="7"/>
        <end position="328"/>
    </location>
</feature>
<evidence type="ECO:0000313" key="6">
    <source>
        <dbReference type="Proteomes" id="UP000011131"/>
    </source>
</evidence>
<evidence type="ECO:0000313" key="5">
    <source>
        <dbReference type="EMBL" id="AGC41886.1"/>
    </source>
</evidence>
<dbReference type="SUPFAM" id="SSF53474">
    <property type="entry name" value="alpha/beta-Hydrolases"/>
    <property type="match status" value="1"/>
</dbReference>
<dbReference type="EC" id="3.1.1.-" evidence="3"/>
<dbReference type="ESTHER" id="myxsd-l7tze9">
    <property type="family name" value="Carb_B_Bacteria"/>
</dbReference>
<dbReference type="eggNOG" id="COG2272">
    <property type="taxonomic scope" value="Bacteria"/>
</dbReference>
<dbReference type="EMBL" id="CP004025">
    <property type="protein sequence ID" value="AGC41886.1"/>
    <property type="molecule type" value="Genomic_DNA"/>
</dbReference>
<dbReference type="InterPro" id="IPR019819">
    <property type="entry name" value="Carboxylesterase_B_CS"/>
</dbReference>
<name>L7TZE9_MYXSD</name>
<dbReference type="PROSITE" id="PS00941">
    <property type="entry name" value="CARBOXYLESTERASE_B_2"/>
    <property type="match status" value="1"/>
</dbReference>
<sequence>MAGEKALVVSTREGQVQGALVDRVMVFKGIPYAKPPVGSRRWKSPEPMDPWSNVRPALEFGLSPFQDRQGCIDTGGGDPGKMSEDCLYLNVWTPRAEAGAKLPVVFWIHGGAFVIGAGNLPAYNGVPLASQDVVLVTFNYRLGHLGFFAHPALERENPNGPVNFGLLDQMAALAWVNRNIAQFGGDPDNVTVMGQSAGAKSVLSLYASPLMKDKNHFKRGVALSSYVLNELPREDAVSRGTIFASDLDLTGDDVTMEQLRGLKADDFWKRSPGTVISPASVVGDPVLPKTLRAAFRDNQALKLPLILGSTSYDASVAVAFGIEPKDVVERLGNLVGVVRPYYPDVSDDDELGRRICTDFVFTVVPRLLADHHAEHAPVWRCFFDYTAARLRGERPHGVPHGEDAPWFLLTPDRCPPTQGKLVEEDQQFLRRLQTHVLQFIRTGDPGTSEGVAWQRHTLLKDAALVLGEEVLMAQPYKKNLLGLAVLAVGMGLIDNAMRPPAGRRSTPPDPYAVSHFGLTGTNAQAAGQTG</sequence>
<dbReference type="PANTHER" id="PTHR11559">
    <property type="entry name" value="CARBOXYLESTERASE"/>
    <property type="match status" value="1"/>
</dbReference>
<dbReference type="HOGENOM" id="CLU_006586_16_4_7"/>
<dbReference type="RefSeq" id="WP_015346149.1">
    <property type="nucleotide sequence ID" value="NC_020126.1"/>
</dbReference>
<dbReference type="InterPro" id="IPR019826">
    <property type="entry name" value="Carboxylesterase_B_AS"/>
</dbReference>
<dbReference type="InterPro" id="IPR029058">
    <property type="entry name" value="AB_hydrolase_fold"/>
</dbReference>
<evidence type="ECO:0000259" key="4">
    <source>
        <dbReference type="Pfam" id="PF00135"/>
    </source>
</evidence>
<reference evidence="5 6" key="1">
    <citation type="journal article" date="2013" name="Genome Announc.">
        <title>Complete genome sequence of Myxococcus stipitatus strain DSM 14675, a fruiting myxobacterium.</title>
        <authorList>
            <person name="Huntley S."/>
            <person name="Kneip S."/>
            <person name="Treuner-Lange A."/>
            <person name="Sogaard-Andersen L."/>
        </authorList>
    </citation>
    <scope>NUCLEOTIDE SEQUENCE [LARGE SCALE GENOMIC DNA]</scope>
    <source>
        <strain evidence="6">DSM 14675 / JCM 12634 / Mx s8</strain>
    </source>
</reference>
<dbReference type="GO" id="GO:0016787">
    <property type="term" value="F:hydrolase activity"/>
    <property type="evidence" value="ECO:0007669"/>
    <property type="project" value="UniProtKB-KW"/>
</dbReference>
<dbReference type="InterPro" id="IPR002018">
    <property type="entry name" value="CarbesteraseB"/>
</dbReference>
<dbReference type="KEGG" id="msd:MYSTI_00536"/>
<dbReference type="Gene3D" id="3.40.50.1820">
    <property type="entry name" value="alpha/beta hydrolase"/>
    <property type="match status" value="1"/>
</dbReference>